<evidence type="ECO:0000313" key="2">
    <source>
        <dbReference type="Proteomes" id="UP000639396"/>
    </source>
</evidence>
<dbReference type="AlphaFoldDB" id="A0A927C918"/>
<dbReference type="InterPro" id="IPR046557">
    <property type="entry name" value="DUF6711"/>
</dbReference>
<comment type="caution">
    <text evidence="1">The sequence shown here is derived from an EMBL/GenBank/DDBJ whole genome shotgun (WGS) entry which is preliminary data.</text>
</comment>
<name>A0A927C918_9BACL</name>
<dbReference type="Pfam" id="PF20458">
    <property type="entry name" value="DUF6711"/>
    <property type="match status" value="1"/>
</dbReference>
<sequence>MPTPSSMVPGEEDIGKWERNARGTMIGEIIATKAKLELSWSYLDAEHLQQLLTAIKPQFFNVTYTDPVTNALRTALFYKGGRSMPIMDYINGVLRYKDVKFNIIER</sequence>
<reference evidence="1" key="1">
    <citation type="submission" date="2020-09" db="EMBL/GenBank/DDBJ databases">
        <title>A novel bacterium of genus Paenibacillus, isolated from South China Sea.</title>
        <authorList>
            <person name="Huang H."/>
            <person name="Mo K."/>
            <person name="Hu Y."/>
        </authorList>
    </citation>
    <scope>NUCLEOTIDE SEQUENCE</scope>
    <source>
        <strain evidence="1">IB182363</strain>
    </source>
</reference>
<evidence type="ECO:0000313" key="1">
    <source>
        <dbReference type="EMBL" id="MBD2861595.1"/>
    </source>
</evidence>
<gene>
    <name evidence="1" type="ORF">IDH45_06265</name>
</gene>
<dbReference type="EMBL" id="JACXJA010000006">
    <property type="protein sequence ID" value="MBD2861595.1"/>
    <property type="molecule type" value="Genomic_DNA"/>
</dbReference>
<keyword evidence="2" id="KW-1185">Reference proteome</keyword>
<protein>
    <submittedName>
        <fullName evidence="1">Uncharacterized protein</fullName>
    </submittedName>
</protein>
<organism evidence="1 2">
    <name type="scientific">Paenibacillus oceani</name>
    <dbReference type="NCBI Taxonomy" id="2772510"/>
    <lineage>
        <taxon>Bacteria</taxon>
        <taxon>Bacillati</taxon>
        <taxon>Bacillota</taxon>
        <taxon>Bacilli</taxon>
        <taxon>Bacillales</taxon>
        <taxon>Paenibacillaceae</taxon>
        <taxon>Paenibacillus</taxon>
    </lineage>
</organism>
<proteinExistence type="predicted"/>
<dbReference type="Proteomes" id="UP000639396">
    <property type="component" value="Unassembled WGS sequence"/>
</dbReference>
<accession>A0A927C918</accession>